<accession>T0R360</accession>
<dbReference type="RefSeq" id="XP_008620099.1">
    <property type="nucleotide sequence ID" value="XM_008621877.1"/>
</dbReference>
<organism evidence="1 2">
    <name type="scientific">Saprolegnia diclina (strain VS20)</name>
    <dbReference type="NCBI Taxonomy" id="1156394"/>
    <lineage>
        <taxon>Eukaryota</taxon>
        <taxon>Sar</taxon>
        <taxon>Stramenopiles</taxon>
        <taxon>Oomycota</taxon>
        <taxon>Saprolegniomycetes</taxon>
        <taxon>Saprolegniales</taxon>
        <taxon>Saprolegniaceae</taxon>
        <taxon>Saprolegnia</taxon>
    </lineage>
</organism>
<sequence length="202" mass="21344">MLACASDAKVYLWNCGTSERLSAWTLASPATSLCVWTDALLATGGPMRHPLESETDGKVVFAGTEAHGVQGIDLRALEPVLVLPSAAGASATAMHPARELTLLIGNDLGVVSTFDLRRPTTALTMVSRSNAAVHDLYATNDGDVWAATGDGACTKWTDIATAPVVDTELFGPTYDAVHGVTGYGNTLYTVSRDRVLRTYTLE</sequence>
<dbReference type="STRING" id="1156394.T0R360"/>
<gene>
    <name evidence="1" type="ORF">SDRG_15698</name>
</gene>
<dbReference type="EMBL" id="JH767230">
    <property type="protein sequence ID" value="EQC26453.1"/>
    <property type="molecule type" value="Genomic_DNA"/>
</dbReference>
<keyword evidence="2" id="KW-1185">Reference proteome</keyword>
<dbReference type="InterPro" id="IPR015943">
    <property type="entry name" value="WD40/YVTN_repeat-like_dom_sf"/>
</dbReference>
<reference evidence="1 2" key="1">
    <citation type="submission" date="2012-04" db="EMBL/GenBank/DDBJ databases">
        <title>The Genome Sequence of Saprolegnia declina VS20.</title>
        <authorList>
            <consortium name="The Broad Institute Genome Sequencing Platform"/>
            <person name="Russ C."/>
            <person name="Nusbaum C."/>
            <person name="Tyler B."/>
            <person name="van West P."/>
            <person name="Dieguez-Uribeondo J."/>
            <person name="de Bruijn I."/>
            <person name="Tripathy S."/>
            <person name="Jiang R."/>
            <person name="Young S.K."/>
            <person name="Zeng Q."/>
            <person name="Gargeya S."/>
            <person name="Fitzgerald M."/>
            <person name="Haas B."/>
            <person name="Abouelleil A."/>
            <person name="Alvarado L."/>
            <person name="Arachchi H.M."/>
            <person name="Berlin A."/>
            <person name="Chapman S.B."/>
            <person name="Goldberg J."/>
            <person name="Griggs A."/>
            <person name="Gujja S."/>
            <person name="Hansen M."/>
            <person name="Howarth C."/>
            <person name="Imamovic A."/>
            <person name="Larimer J."/>
            <person name="McCowen C."/>
            <person name="Montmayeur A."/>
            <person name="Murphy C."/>
            <person name="Neiman D."/>
            <person name="Pearson M."/>
            <person name="Priest M."/>
            <person name="Roberts A."/>
            <person name="Saif S."/>
            <person name="Shea T."/>
            <person name="Sisk P."/>
            <person name="Sykes S."/>
            <person name="Wortman J."/>
            <person name="Nusbaum C."/>
            <person name="Birren B."/>
        </authorList>
    </citation>
    <scope>NUCLEOTIDE SEQUENCE [LARGE SCALE GENOMIC DNA]</scope>
    <source>
        <strain evidence="1 2">VS20</strain>
    </source>
</reference>
<dbReference type="SUPFAM" id="SSF50978">
    <property type="entry name" value="WD40 repeat-like"/>
    <property type="match status" value="1"/>
</dbReference>
<dbReference type="GeneID" id="19956425"/>
<protein>
    <recommendedName>
        <fullName evidence="3">Anaphase-promoting complex subunit 4 WD40 domain-containing protein</fullName>
    </recommendedName>
</protein>
<dbReference type="InParanoid" id="T0R360"/>
<dbReference type="InterPro" id="IPR036322">
    <property type="entry name" value="WD40_repeat_dom_sf"/>
</dbReference>
<dbReference type="Gene3D" id="2.130.10.10">
    <property type="entry name" value="YVTN repeat-like/Quinoprotein amine dehydrogenase"/>
    <property type="match status" value="1"/>
</dbReference>
<name>T0R360_SAPDV</name>
<dbReference type="OrthoDB" id="27537at2759"/>
<evidence type="ECO:0008006" key="3">
    <source>
        <dbReference type="Google" id="ProtNLM"/>
    </source>
</evidence>
<dbReference type="AlphaFoldDB" id="T0R360"/>
<dbReference type="VEuPathDB" id="FungiDB:SDRG_15698"/>
<evidence type="ECO:0000313" key="1">
    <source>
        <dbReference type="EMBL" id="EQC26453.1"/>
    </source>
</evidence>
<proteinExistence type="predicted"/>
<dbReference type="eggNOG" id="KOG0266">
    <property type="taxonomic scope" value="Eukaryota"/>
</dbReference>
<dbReference type="Proteomes" id="UP000030762">
    <property type="component" value="Unassembled WGS sequence"/>
</dbReference>
<evidence type="ECO:0000313" key="2">
    <source>
        <dbReference type="Proteomes" id="UP000030762"/>
    </source>
</evidence>